<feature type="signal peptide" evidence="1">
    <location>
        <begin position="1"/>
        <end position="21"/>
    </location>
</feature>
<dbReference type="OrthoDB" id="1466811at2"/>
<feature type="chain" id="PRO_5018033450" description="PorT family protein" evidence="1">
    <location>
        <begin position="22"/>
        <end position="360"/>
    </location>
</feature>
<keyword evidence="1" id="KW-0732">Signal</keyword>
<evidence type="ECO:0008006" key="4">
    <source>
        <dbReference type="Google" id="ProtNLM"/>
    </source>
</evidence>
<evidence type="ECO:0000256" key="1">
    <source>
        <dbReference type="SAM" id="SignalP"/>
    </source>
</evidence>
<dbReference type="RefSeq" id="WP_123897599.1">
    <property type="nucleotide sequence ID" value="NZ_RPFJ01000011.1"/>
</dbReference>
<accession>A0A3N4PB60</accession>
<evidence type="ECO:0000313" key="3">
    <source>
        <dbReference type="Proteomes" id="UP000270856"/>
    </source>
</evidence>
<organism evidence="2 3">
    <name type="scientific">Aureibaculum marinum</name>
    <dbReference type="NCBI Taxonomy" id="2487930"/>
    <lineage>
        <taxon>Bacteria</taxon>
        <taxon>Pseudomonadati</taxon>
        <taxon>Bacteroidota</taxon>
        <taxon>Flavobacteriia</taxon>
        <taxon>Flavobacteriales</taxon>
        <taxon>Flavobacteriaceae</taxon>
        <taxon>Aureibaculum</taxon>
    </lineage>
</organism>
<dbReference type="EMBL" id="RPFJ01000011">
    <property type="protein sequence ID" value="RPD96763.1"/>
    <property type="molecule type" value="Genomic_DNA"/>
</dbReference>
<sequence>MKKSIYIIGLLMVFSTLNLNAQEKANSKIDSLKNEKSRVMDEEKAILKRKVENINKVLKNKEISLEEANILKENAAKIHAINIEHKIALIDNKIDLLKRNNGNSKLVETIIDSKSGGATAIIGFGDTDNNSTLFGVSIKHRSPKKIKYDNRTSSALIVAFGLNNALIDNQSLDDSPYKVGGSRFFELGWQWQTRVFKNSNFLRFNYGLSLQFNGLKPKNNQYFVSKDGQTELQEFDYDLKKSKLRMDNLVFPVHFEFGPSKVKKTEKSIRYSTYKKFKFGIGGYGGFNLGTRQKLKYKIDGEKIKDKIKREYNTPNFVYGLSTYVGFGDTTLYLKYDLNPIFKDALVEQQNISLGLRFQL</sequence>
<gene>
    <name evidence="2" type="ORF">EGM88_08755</name>
</gene>
<reference evidence="2 3" key="1">
    <citation type="submission" date="2018-11" db="EMBL/GenBank/DDBJ databases">
        <title>Aureibaculum marinum gen. nov., sp. nov., a member of the family Flavobacteriaceae isolated from the Bohai Sea.</title>
        <authorList>
            <person name="Ji X."/>
        </authorList>
    </citation>
    <scope>NUCLEOTIDE SEQUENCE [LARGE SCALE GENOMIC DNA]</scope>
    <source>
        <strain evidence="2 3">BH-SD17</strain>
    </source>
</reference>
<keyword evidence="3" id="KW-1185">Reference proteome</keyword>
<dbReference type="Proteomes" id="UP000270856">
    <property type="component" value="Unassembled WGS sequence"/>
</dbReference>
<proteinExistence type="predicted"/>
<dbReference type="AlphaFoldDB" id="A0A3N4PB60"/>
<evidence type="ECO:0000313" key="2">
    <source>
        <dbReference type="EMBL" id="RPD96763.1"/>
    </source>
</evidence>
<comment type="caution">
    <text evidence="2">The sequence shown here is derived from an EMBL/GenBank/DDBJ whole genome shotgun (WGS) entry which is preliminary data.</text>
</comment>
<name>A0A3N4PB60_9FLAO</name>
<protein>
    <recommendedName>
        <fullName evidence="4">PorT family protein</fullName>
    </recommendedName>
</protein>